<protein>
    <submittedName>
        <fullName evidence="2">Uncharacterized protein</fullName>
    </submittedName>
</protein>
<reference evidence="2 3" key="1">
    <citation type="submission" date="2015-09" db="EMBL/GenBank/DDBJ databases">
        <title>Draft genome of the parasitic nematode Teladorsagia circumcincta isolate WARC Sus (inbred).</title>
        <authorList>
            <person name="Mitreva M."/>
        </authorList>
    </citation>
    <scope>NUCLEOTIDE SEQUENCE [LARGE SCALE GENOMIC DNA]</scope>
    <source>
        <strain evidence="2 3">S</strain>
    </source>
</reference>
<feature type="chain" id="PRO_5013634676" evidence="1">
    <location>
        <begin position="24"/>
        <end position="119"/>
    </location>
</feature>
<dbReference type="OrthoDB" id="5862608at2759"/>
<evidence type="ECO:0000313" key="2">
    <source>
        <dbReference type="EMBL" id="PIO72094.1"/>
    </source>
</evidence>
<keyword evidence="1" id="KW-0732">Signal</keyword>
<name>A0A2G9UP91_TELCI</name>
<gene>
    <name evidence="2" type="ORF">TELCIR_05992</name>
</gene>
<dbReference type="AlphaFoldDB" id="A0A2G9UP91"/>
<sequence length="119" mass="12813">MNVVSNVLAILRLEAVIDFVAWATRPGVGMQRPLSVRSLREADCLLNIWALAIHGASSPTKACESTCAACWSAASCWITELVATIAADQSTLVQSTLTVIEYAIVKTPLMTLIITSFLF</sequence>
<dbReference type="Proteomes" id="UP000230423">
    <property type="component" value="Unassembled WGS sequence"/>
</dbReference>
<evidence type="ECO:0000313" key="3">
    <source>
        <dbReference type="Proteomes" id="UP000230423"/>
    </source>
</evidence>
<feature type="signal peptide" evidence="1">
    <location>
        <begin position="1"/>
        <end position="23"/>
    </location>
</feature>
<proteinExistence type="predicted"/>
<accession>A0A2G9UP91</accession>
<evidence type="ECO:0000256" key="1">
    <source>
        <dbReference type="SAM" id="SignalP"/>
    </source>
</evidence>
<keyword evidence="3" id="KW-1185">Reference proteome</keyword>
<feature type="non-terminal residue" evidence="2">
    <location>
        <position position="119"/>
    </location>
</feature>
<organism evidence="2 3">
    <name type="scientific">Teladorsagia circumcincta</name>
    <name type="common">Brown stomach worm</name>
    <name type="synonym">Ostertagia circumcincta</name>
    <dbReference type="NCBI Taxonomy" id="45464"/>
    <lineage>
        <taxon>Eukaryota</taxon>
        <taxon>Metazoa</taxon>
        <taxon>Ecdysozoa</taxon>
        <taxon>Nematoda</taxon>
        <taxon>Chromadorea</taxon>
        <taxon>Rhabditida</taxon>
        <taxon>Rhabditina</taxon>
        <taxon>Rhabditomorpha</taxon>
        <taxon>Strongyloidea</taxon>
        <taxon>Trichostrongylidae</taxon>
        <taxon>Teladorsagia</taxon>
    </lineage>
</organism>
<dbReference type="EMBL" id="KZ345771">
    <property type="protein sequence ID" value="PIO72094.1"/>
    <property type="molecule type" value="Genomic_DNA"/>
</dbReference>